<keyword evidence="9" id="KW-1185">Reference proteome</keyword>
<dbReference type="PANTHER" id="PTHR43025:SF3">
    <property type="entry name" value="MONOGALACTOSYLDIACYLGLYCEROL SYNTHASE 1, CHLOROPLASTIC"/>
    <property type="match status" value="1"/>
</dbReference>
<dbReference type="InterPro" id="IPR050519">
    <property type="entry name" value="Glycosyltransf_28_UgtP"/>
</dbReference>
<evidence type="ECO:0000256" key="3">
    <source>
        <dbReference type="ARBA" id="ARBA00022676"/>
    </source>
</evidence>
<evidence type="ECO:0000313" key="9">
    <source>
        <dbReference type="Proteomes" id="UP001430755"/>
    </source>
</evidence>
<dbReference type="Gene3D" id="3.40.50.2000">
    <property type="entry name" value="Glycogen Phosphorylase B"/>
    <property type="match status" value="1"/>
</dbReference>
<accession>A0ABS9WI47</accession>
<keyword evidence="4" id="KW-0808">Transferase</keyword>
<evidence type="ECO:0000313" key="8">
    <source>
        <dbReference type="EMBL" id="MCI2242220.1"/>
    </source>
</evidence>
<evidence type="ECO:0000256" key="1">
    <source>
        <dbReference type="ARBA" id="ARBA00004370"/>
    </source>
</evidence>
<feature type="domain" description="Diacylglycerol glucosyltransferase N-terminal" evidence="7">
    <location>
        <begin position="179"/>
        <end position="268"/>
    </location>
</feature>
<name>A0ABS9WI47_9ACTN</name>
<dbReference type="EMBL" id="JAJMLW010000002">
    <property type="protein sequence ID" value="MCI2242220.1"/>
    <property type="molecule type" value="Genomic_DNA"/>
</dbReference>
<dbReference type="PANTHER" id="PTHR43025">
    <property type="entry name" value="MONOGALACTOSYLDIACYLGLYCEROL SYNTHASE"/>
    <property type="match status" value="1"/>
</dbReference>
<comment type="subcellular location">
    <subcellularLocation>
        <location evidence="1">Membrane</location>
    </subcellularLocation>
</comment>
<dbReference type="Pfam" id="PF04101">
    <property type="entry name" value="Glyco_tran_28_C"/>
    <property type="match status" value="1"/>
</dbReference>
<dbReference type="Proteomes" id="UP001430755">
    <property type="component" value="Unassembled WGS sequence"/>
</dbReference>
<organism evidence="8 9">
    <name type="scientific">Adlercreutzia faecimuris</name>
    <dbReference type="NCBI Taxonomy" id="2897341"/>
    <lineage>
        <taxon>Bacteria</taxon>
        <taxon>Bacillati</taxon>
        <taxon>Actinomycetota</taxon>
        <taxon>Coriobacteriia</taxon>
        <taxon>Eggerthellales</taxon>
        <taxon>Eggerthellaceae</taxon>
        <taxon>Adlercreutzia</taxon>
    </lineage>
</organism>
<comment type="similarity">
    <text evidence="2">Belongs to the glycosyltransferase 28 family.</text>
</comment>
<evidence type="ECO:0000256" key="4">
    <source>
        <dbReference type="ARBA" id="ARBA00022679"/>
    </source>
</evidence>
<protein>
    <submittedName>
        <fullName evidence="8">UDP-N-acetylglucosamine 2-epimerase</fullName>
    </submittedName>
</protein>
<evidence type="ECO:0000259" key="7">
    <source>
        <dbReference type="Pfam" id="PF06925"/>
    </source>
</evidence>
<sequence length="494" mass="52921">MDTQENPQKAVPEAGAAPGQDAGCASPADAPSAGALAPADAALAPADAPDAAPATGPAGAAALAPAAPEELVAAPAEQDPARPVVLVMHASVGSGHRSAAEAVAQAFELLRDDPAHGGGLPDDLDVRVLDILDFGRVPIDGNATASMFTGVTRPFYDLTWRYTLTGRLLWGGGTIWVHAMFPRFADYVRECRPAAVVATHITAANVAVGARMLTGQDFPIVCVPTDYEVEGMWPHRKSDLFCVANEYMAETLRPRGVPEERILITGIPTRPAFGEDYDRDAVRASLGLPSDRRVVLALAGAHLPRPYVHFRDALDKLLPYLHSFEDMHLVVVAGKDAAYADHVRRQCEDYGLANVTVLEYVDAIAALMAASDLIICKSGGLTVTECLCARVPMVLMGRAYGQENANVRMLTASGAALHVTTARELLDTLRHIDAHPASTDAMLINASFLRKPAAALDIARATWQLAESDEPPDPRTRRKRLFDFYWGRKPAHIR</sequence>
<comment type="caution">
    <text evidence="8">The sequence shown here is derived from an EMBL/GenBank/DDBJ whole genome shotgun (WGS) entry which is preliminary data.</text>
</comment>
<reference evidence="8" key="1">
    <citation type="submission" date="2021-11" db="EMBL/GenBank/DDBJ databases">
        <title>A Novel Adlercreutzia Species, isolated from a Allomyrina dichotoma larva feces.</title>
        <authorList>
            <person name="Suh M.K."/>
        </authorList>
    </citation>
    <scope>NUCLEOTIDE SEQUENCE</scope>
    <source>
        <strain evidence="8">JBNU-10</strain>
    </source>
</reference>
<dbReference type="InterPro" id="IPR009695">
    <property type="entry name" value="Diacylglyc_glucosyltr_N"/>
</dbReference>
<keyword evidence="3" id="KW-0328">Glycosyltransferase</keyword>
<gene>
    <name evidence="8" type="ORF">LPT13_07645</name>
</gene>
<feature type="domain" description="Glycosyl transferase family 28 C-terminal" evidence="6">
    <location>
        <begin position="326"/>
        <end position="437"/>
    </location>
</feature>
<dbReference type="InterPro" id="IPR007235">
    <property type="entry name" value="Glyco_trans_28_C"/>
</dbReference>
<proteinExistence type="inferred from homology"/>
<evidence type="ECO:0000259" key="6">
    <source>
        <dbReference type="Pfam" id="PF04101"/>
    </source>
</evidence>
<evidence type="ECO:0000256" key="2">
    <source>
        <dbReference type="ARBA" id="ARBA00006962"/>
    </source>
</evidence>
<evidence type="ECO:0000256" key="5">
    <source>
        <dbReference type="SAM" id="MobiDB-lite"/>
    </source>
</evidence>
<feature type="compositionally biased region" description="Low complexity" evidence="5">
    <location>
        <begin position="22"/>
        <end position="36"/>
    </location>
</feature>
<dbReference type="SUPFAM" id="SSF53756">
    <property type="entry name" value="UDP-Glycosyltransferase/glycogen phosphorylase"/>
    <property type="match status" value="1"/>
</dbReference>
<dbReference type="Pfam" id="PF06925">
    <property type="entry name" value="MGDG_synth"/>
    <property type="match status" value="1"/>
</dbReference>
<dbReference type="RefSeq" id="WP_242165230.1">
    <property type="nucleotide sequence ID" value="NZ_JAJMLW010000002.1"/>
</dbReference>
<feature type="region of interest" description="Disordered" evidence="5">
    <location>
        <begin position="1"/>
        <end position="36"/>
    </location>
</feature>